<reference evidence="1 2" key="1">
    <citation type="submission" date="2007-03" db="EMBL/GenBank/DDBJ databases">
        <authorList>
            <person name="Fulton L."/>
            <person name="Clifton S."/>
            <person name="Fulton B."/>
            <person name="Xu J."/>
            <person name="Minx P."/>
            <person name="Pepin K.H."/>
            <person name="Johnson M."/>
            <person name="Thiruvilangam P."/>
            <person name="Bhonagiri V."/>
            <person name="Nash W.E."/>
            <person name="Mardis E.R."/>
            <person name="Wilson R.K."/>
        </authorList>
    </citation>
    <scope>NUCLEOTIDE SEQUENCE [LARGE SCALE GENOMIC DNA]</scope>
    <source>
        <strain evidence="1 2">ATCC 29174</strain>
    </source>
</reference>
<accession>A5ZQ29</accession>
<name>A5ZQ29_9FIRM</name>
<evidence type="ECO:0000313" key="2">
    <source>
        <dbReference type="Proteomes" id="UP000006002"/>
    </source>
</evidence>
<dbReference type="RefSeq" id="WP_005424432.1">
    <property type="nucleotide sequence ID" value="NZ_CP102265.1"/>
</dbReference>
<dbReference type="HOGENOM" id="CLU_3180811_0_0_9"/>
<dbReference type="GeneID" id="79804301"/>
<protein>
    <submittedName>
        <fullName evidence="1">Uncharacterized protein</fullName>
    </submittedName>
</protein>
<dbReference type="EMBL" id="AAVO02000003">
    <property type="protein sequence ID" value="EDM88193.1"/>
    <property type="molecule type" value="Genomic_DNA"/>
</dbReference>
<gene>
    <name evidence="1" type="ORF">RUMOBE_01099</name>
</gene>
<reference evidence="1 2" key="2">
    <citation type="submission" date="2007-04" db="EMBL/GenBank/DDBJ databases">
        <title>Draft genome sequence of Ruminococcus obeum (ATCC 29174).</title>
        <authorList>
            <person name="Sudarsanam P."/>
            <person name="Ley R."/>
            <person name="Guruge J."/>
            <person name="Turnbaugh P.J."/>
            <person name="Mahowald M."/>
            <person name="Liep D."/>
            <person name="Gordon J."/>
        </authorList>
    </citation>
    <scope>NUCLEOTIDE SEQUENCE [LARGE SCALE GENOMIC DNA]</scope>
    <source>
        <strain evidence="1 2">ATCC 29174</strain>
    </source>
</reference>
<organism evidence="1 2">
    <name type="scientific">Blautia obeum ATCC 29174</name>
    <dbReference type="NCBI Taxonomy" id="411459"/>
    <lineage>
        <taxon>Bacteria</taxon>
        <taxon>Bacillati</taxon>
        <taxon>Bacillota</taxon>
        <taxon>Clostridia</taxon>
        <taxon>Lachnospirales</taxon>
        <taxon>Lachnospiraceae</taxon>
        <taxon>Blautia</taxon>
    </lineage>
</organism>
<sequence>MERYELANGKVYEISRWSDTCTVAYQGKVVYTGSYAGCRKYINSQK</sequence>
<dbReference type="AlphaFoldDB" id="A5ZQ29"/>
<evidence type="ECO:0000313" key="1">
    <source>
        <dbReference type="EMBL" id="EDM88193.1"/>
    </source>
</evidence>
<dbReference type="Proteomes" id="UP000006002">
    <property type="component" value="Unassembled WGS sequence"/>
</dbReference>
<comment type="caution">
    <text evidence="1">The sequence shown here is derived from an EMBL/GenBank/DDBJ whole genome shotgun (WGS) entry which is preliminary data.</text>
</comment>
<proteinExistence type="predicted"/>